<dbReference type="PANTHER" id="PTHR16301">
    <property type="entry name" value="IMPACT-RELATED"/>
    <property type="match status" value="1"/>
</dbReference>
<evidence type="ECO:0000313" key="5">
    <source>
        <dbReference type="Proteomes" id="UP000242877"/>
    </source>
</evidence>
<dbReference type="GO" id="GO:0006446">
    <property type="term" value="P:regulation of translational initiation"/>
    <property type="evidence" value="ECO:0007669"/>
    <property type="project" value="TreeGrafter"/>
</dbReference>
<dbReference type="Proteomes" id="UP000242877">
    <property type="component" value="Unassembled WGS sequence"/>
</dbReference>
<dbReference type="GO" id="GO:0005737">
    <property type="term" value="C:cytoplasm"/>
    <property type="evidence" value="ECO:0007669"/>
    <property type="project" value="TreeGrafter"/>
</dbReference>
<feature type="region of interest" description="Disordered" evidence="2">
    <location>
        <begin position="202"/>
        <end position="230"/>
    </location>
</feature>
<dbReference type="AlphaFoldDB" id="A0A166NME9"/>
<dbReference type="Gene3D" id="3.30.230.30">
    <property type="entry name" value="Impact, N-terminal domain"/>
    <property type="match status" value="1"/>
</dbReference>
<dbReference type="GO" id="GO:0140469">
    <property type="term" value="P:GCN2-mediated signaling"/>
    <property type="evidence" value="ECO:0007669"/>
    <property type="project" value="TreeGrafter"/>
</dbReference>
<dbReference type="PANTHER" id="PTHR16301:SF25">
    <property type="entry name" value="PROTEIN IMPACT"/>
    <property type="match status" value="1"/>
</dbReference>
<evidence type="ECO:0000256" key="1">
    <source>
        <dbReference type="ARBA" id="ARBA00007665"/>
    </source>
</evidence>
<dbReference type="InterPro" id="IPR023582">
    <property type="entry name" value="Impact"/>
</dbReference>
<keyword evidence="5" id="KW-1185">Reference proteome</keyword>
<evidence type="ECO:0000313" key="4">
    <source>
        <dbReference type="EMBL" id="KZZ90990.1"/>
    </source>
</evidence>
<dbReference type="OrthoDB" id="69641at2759"/>
<protein>
    <submittedName>
        <fullName evidence="4">Impact family</fullName>
    </submittedName>
</protein>
<organism evidence="4 5">
    <name type="scientific">Ascosphaera apis ARSEF 7405</name>
    <dbReference type="NCBI Taxonomy" id="392613"/>
    <lineage>
        <taxon>Eukaryota</taxon>
        <taxon>Fungi</taxon>
        <taxon>Dikarya</taxon>
        <taxon>Ascomycota</taxon>
        <taxon>Pezizomycotina</taxon>
        <taxon>Eurotiomycetes</taxon>
        <taxon>Eurotiomycetidae</taxon>
        <taxon>Onygenales</taxon>
        <taxon>Ascosphaeraceae</taxon>
        <taxon>Ascosphaera</taxon>
    </lineage>
</organism>
<name>A0A166NME9_9EURO</name>
<dbReference type="InterPro" id="IPR001498">
    <property type="entry name" value="Impact_N"/>
</dbReference>
<gene>
    <name evidence="4" type="ORF">AAP_03631</name>
</gene>
<feature type="domain" description="Impact N-terminal" evidence="3">
    <location>
        <begin position="64"/>
        <end position="202"/>
    </location>
</feature>
<proteinExistence type="inferred from homology"/>
<dbReference type="InterPro" id="IPR020568">
    <property type="entry name" value="Ribosomal_Su5_D2-typ_SF"/>
</dbReference>
<dbReference type="SUPFAM" id="SSF54211">
    <property type="entry name" value="Ribosomal protein S5 domain 2-like"/>
    <property type="match status" value="1"/>
</dbReference>
<feature type="region of interest" description="Disordered" evidence="2">
    <location>
        <begin position="110"/>
        <end position="153"/>
    </location>
</feature>
<dbReference type="Pfam" id="PF01205">
    <property type="entry name" value="Impact_N"/>
    <property type="match status" value="1"/>
</dbReference>
<evidence type="ECO:0000256" key="2">
    <source>
        <dbReference type="SAM" id="MobiDB-lite"/>
    </source>
</evidence>
<dbReference type="InterPro" id="IPR036956">
    <property type="entry name" value="Impact_N_sf"/>
</dbReference>
<reference evidence="4 5" key="1">
    <citation type="journal article" date="2016" name="Genome Biol. Evol.">
        <title>Divergent and convergent evolution of fungal pathogenicity.</title>
        <authorList>
            <person name="Shang Y."/>
            <person name="Xiao G."/>
            <person name="Zheng P."/>
            <person name="Cen K."/>
            <person name="Zhan S."/>
            <person name="Wang C."/>
        </authorList>
    </citation>
    <scope>NUCLEOTIDE SEQUENCE [LARGE SCALE GENOMIC DNA]</scope>
    <source>
        <strain evidence="4 5">ARSEF 7405</strain>
    </source>
</reference>
<comment type="similarity">
    <text evidence="1">Belongs to the IMPACT family.</text>
</comment>
<dbReference type="EMBL" id="AZGZ01000015">
    <property type="protein sequence ID" value="KZZ90990.1"/>
    <property type="molecule type" value="Genomic_DNA"/>
</dbReference>
<dbReference type="VEuPathDB" id="FungiDB:AAP_03631"/>
<feature type="compositionally biased region" description="Low complexity" evidence="2">
    <location>
        <begin position="129"/>
        <end position="142"/>
    </location>
</feature>
<comment type="caution">
    <text evidence="4">The sequence shown here is derived from an EMBL/GenBank/DDBJ whole genome shotgun (WGS) entry which is preliminary data.</text>
</comment>
<sequence length="230" mass="25217">MRGGTQKGGIILRVFPSWDITLLPPPSLCTASSSLLLIHSIVFWESKENRPGSRLGNLLPLTRKKSIFIARAAHVTSEETARAYLRDLIASDKKVAKATHNITAWRIKGAPHHQQQHQHVQGLKSTQGSTTSTTTTTTTTTTGNDIQNSDDDGESAAGGKLLTLLQMMDAWNVMVVVTRWFGGVKLGPERFRVINAVAKEALDKGGWNKSGQSNESNSKMKDTKKKKKRS</sequence>
<accession>A0A166NME9</accession>
<evidence type="ECO:0000259" key="3">
    <source>
        <dbReference type="Pfam" id="PF01205"/>
    </source>
</evidence>